<accession>A0A7R8WB81</accession>
<reference evidence="1" key="1">
    <citation type="submission" date="2020-11" db="EMBL/GenBank/DDBJ databases">
        <authorList>
            <person name="Tran Van P."/>
        </authorList>
    </citation>
    <scope>NUCLEOTIDE SEQUENCE</scope>
</reference>
<sequence length="75" mass="8556">MEHQGLLYIVVRLRYFALWWLSLLLYNGCFLLASSEKRIGSLPTYFLLTASLSFAYWIDEVAEVAKAPDLGKAPD</sequence>
<dbReference type="AlphaFoldDB" id="A0A7R8WB81"/>
<protein>
    <submittedName>
        <fullName evidence="1">Uncharacterized protein</fullName>
    </submittedName>
</protein>
<proteinExistence type="predicted"/>
<dbReference type="EMBL" id="OB661537">
    <property type="protein sequence ID" value="CAD7228437.1"/>
    <property type="molecule type" value="Genomic_DNA"/>
</dbReference>
<organism evidence="1">
    <name type="scientific">Cyprideis torosa</name>
    <dbReference type="NCBI Taxonomy" id="163714"/>
    <lineage>
        <taxon>Eukaryota</taxon>
        <taxon>Metazoa</taxon>
        <taxon>Ecdysozoa</taxon>
        <taxon>Arthropoda</taxon>
        <taxon>Crustacea</taxon>
        <taxon>Oligostraca</taxon>
        <taxon>Ostracoda</taxon>
        <taxon>Podocopa</taxon>
        <taxon>Podocopida</taxon>
        <taxon>Cytherocopina</taxon>
        <taxon>Cytheroidea</taxon>
        <taxon>Cytherideidae</taxon>
        <taxon>Cyprideis</taxon>
    </lineage>
</organism>
<name>A0A7R8WB81_9CRUS</name>
<evidence type="ECO:0000313" key="1">
    <source>
        <dbReference type="EMBL" id="CAD7228437.1"/>
    </source>
</evidence>
<gene>
    <name evidence="1" type="ORF">CTOB1V02_LOCUS6320</name>
</gene>